<dbReference type="GO" id="GO:0046872">
    <property type="term" value="F:metal ion binding"/>
    <property type="evidence" value="ECO:0007669"/>
    <property type="project" value="UniProtKB-KW"/>
</dbReference>
<evidence type="ECO:0000256" key="1">
    <source>
        <dbReference type="ARBA" id="ARBA00022723"/>
    </source>
</evidence>
<dbReference type="PANTHER" id="PTHR10209:SF885">
    <property type="entry name" value="2OG-FE(II) OXYGENASE FAMILY, PUTATIVE (AFU_ORTHOLOGUE AFUA_2G00750)-RELATED"/>
    <property type="match status" value="1"/>
</dbReference>
<gene>
    <name evidence="5" type="ORF">A4U43_C07F24060</name>
</gene>
<dbReference type="PANTHER" id="PTHR10209">
    <property type="entry name" value="OXIDOREDUCTASE, 2OG-FE II OXYGENASE FAMILY PROTEIN"/>
    <property type="match status" value="1"/>
</dbReference>
<keyword evidence="6" id="KW-1185">Reference proteome</keyword>
<keyword evidence="2" id="KW-0560">Oxidoreductase</keyword>
<dbReference type="GO" id="GO:0016491">
    <property type="term" value="F:oxidoreductase activity"/>
    <property type="evidence" value="ECO:0007669"/>
    <property type="project" value="UniProtKB-KW"/>
</dbReference>
<reference evidence="6" key="1">
    <citation type="journal article" date="2017" name="Nat. Commun.">
        <title>The asparagus genome sheds light on the origin and evolution of a young Y chromosome.</title>
        <authorList>
            <person name="Harkess A."/>
            <person name="Zhou J."/>
            <person name="Xu C."/>
            <person name="Bowers J.E."/>
            <person name="Van der Hulst R."/>
            <person name="Ayyampalayam S."/>
            <person name="Mercati F."/>
            <person name="Riccardi P."/>
            <person name="McKain M.R."/>
            <person name="Kakrana A."/>
            <person name="Tang H."/>
            <person name="Ray J."/>
            <person name="Groenendijk J."/>
            <person name="Arikit S."/>
            <person name="Mathioni S.M."/>
            <person name="Nakano M."/>
            <person name="Shan H."/>
            <person name="Telgmann-Rauber A."/>
            <person name="Kanno A."/>
            <person name="Yue Z."/>
            <person name="Chen H."/>
            <person name="Li W."/>
            <person name="Chen Y."/>
            <person name="Xu X."/>
            <person name="Zhang Y."/>
            <person name="Luo S."/>
            <person name="Chen H."/>
            <person name="Gao J."/>
            <person name="Mao Z."/>
            <person name="Pires J.C."/>
            <person name="Luo M."/>
            <person name="Kudrna D."/>
            <person name="Wing R.A."/>
            <person name="Meyers B.C."/>
            <person name="Yi K."/>
            <person name="Kong H."/>
            <person name="Lavrijsen P."/>
            <person name="Sunseri F."/>
            <person name="Falavigna A."/>
            <person name="Ye Y."/>
            <person name="Leebens-Mack J.H."/>
            <person name="Chen G."/>
        </authorList>
    </citation>
    <scope>NUCLEOTIDE SEQUENCE [LARGE SCALE GENOMIC DNA]</scope>
    <source>
        <strain evidence="6">cv. DH0086</strain>
    </source>
</reference>
<evidence type="ECO:0000256" key="3">
    <source>
        <dbReference type="ARBA" id="ARBA00023004"/>
    </source>
</evidence>
<dbReference type="SUPFAM" id="SSF51197">
    <property type="entry name" value="Clavaminate synthase-like"/>
    <property type="match status" value="1"/>
</dbReference>
<dbReference type="InterPro" id="IPR026992">
    <property type="entry name" value="DIOX_N"/>
</dbReference>
<proteinExistence type="predicted"/>
<dbReference type="OrthoDB" id="786155at2759"/>
<dbReference type="Gene3D" id="2.60.120.330">
    <property type="entry name" value="B-lactam Antibiotic, Isopenicillin N Synthase, Chain"/>
    <property type="match status" value="1"/>
</dbReference>
<feature type="domain" description="Non-haem dioxygenase N-terminal" evidence="4">
    <location>
        <begin position="27"/>
        <end position="154"/>
    </location>
</feature>
<dbReference type="Gramene" id="ONK64283">
    <property type="protein sequence ID" value="ONK64283"/>
    <property type="gene ID" value="A4U43_C07F24060"/>
</dbReference>
<dbReference type="Pfam" id="PF14226">
    <property type="entry name" value="DIOX_N"/>
    <property type="match status" value="1"/>
</dbReference>
<organism evidence="5 6">
    <name type="scientific">Asparagus officinalis</name>
    <name type="common">Garden asparagus</name>
    <dbReference type="NCBI Taxonomy" id="4686"/>
    <lineage>
        <taxon>Eukaryota</taxon>
        <taxon>Viridiplantae</taxon>
        <taxon>Streptophyta</taxon>
        <taxon>Embryophyta</taxon>
        <taxon>Tracheophyta</taxon>
        <taxon>Spermatophyta</taxon>
        <taxon>Magnoliopsida</taxon>
        <taxon>Liliopsida</taxon>
        <taxon>Asparagales</taxon>
        <taxon>Asparagaceae</taxon>
        <taxon>Asparagoideae</taxon>
        <taxon>Asparagus</taxon>
    </lineage>
</organism>
<name>A0A5P1EET1_ASPOF</name>
<evidence type="ECO:0000313" key="5">
    <source>
        <dbReference type="EMBL" id="ONK64283.1"/>
    </source>
</evidence>
<keyword evidence="1" id="KW-0479">Metal-binding</keyword>
<accession>A0A5P1EET1</accession>
<protein>
    <recommendedName>
        <fullName evidence="4">Non-haem dioxygenase N-terminal domain-containing protein</fullName>
    </recommendedName>
</protein>
<dbReference type="Proteomes" id="UP000243459">
    <property type="component" value="Chromosome 7"/>
</dbReference>
<dbReference type="OMA" id="FIRAVEH"/>
<dbReference type="InterPro" id="IPR027443">
    <property type="entry name" value="IPNS-like_sf"/>
</dbReference>
<evidence type="ECO:0000313" key="6">
    <source>
        <dbReference type="Proteomes" id="UP000243459"/>
    </source>
</evidence>
<sequence>MGSEFDPDFIQKPDQRPNPDIFEAESIPIIDLSPLLTSPIIAGDDTLPIRILVAEIKAACSEVGFLQVINHGVPIELLERVQSAAKEFFALPTEEKRRVRRDDENFLGYYDMENTKNVRDWKEVFDFAVNDPMIVPTSSEGKETRVQEIWNRWPEYPKDMRYQYIDISLELISGRYSILEDLLSPESEDFGKY</sequence>
<evidence type="ECO:0000259" key="4">
    <source>
        <dbReference type="Pfam" id="PF14226"/>
    </source>
</evidence>
<evidence type="ECO:0000256" key="2">
    <source>
        <dbReference type="ARBA" id="ARBA00023002"/>
    </source>
</evidence>
<keyword evidence="3" id="KW-0408">Iron</keyword>
<dbReference type="AlphaFoldDB" id="A0A5P1EET1"/>
<dbReference type="EMBL" id="CM007387">
    <property type="protein sequence ID" value="ONK64283.1"/>
    <property type="molecule type" value="Genomic_DNA"/>
</dbReference>